<feature type="region of interest" description="Disordered" evidence="1">
    <location>
        <begin position="1"/>
        <end position="126"/>
    </location>
</feature>
<feature type="compositionally biased region" description="Polar residues" evidence="1">
    <location>
        <begin position="1"/>
        <end position="13"/>
    </location>
</feature>
<reference evidence="2" key="1">
    <citation type="journal article" date="2020" name="Nat. Commun.">
        <title>Large-scale genome sequencing of mycorrhizal fungi provides insights into the early evolution of symbiotic traits.</title>
        <authorList>
            <person name="Miyauchi S."/>
            <person name="Kiss E."/>
            <person name="Kuo A."/>
            <person name="Drula E."/>
            <person name="Kohler A."/>
            <person name="Sanchez-Garcia M."/>
            <person name="Morin E."/>
            <person name="Andreopoulos B."/>
            <person name="Barry K.W."/>
            <person name="Bonito G."/>
            <person name="Buee M."/>
            <person name="Carver A."/>
            <person name="Chen C."/>
            <person name="Cichocki N."/>
            <person name="Clum A."/>
            <person name="Culley D."/>
            <person name="Crous P.W."/>
            <person name="Fauchery L."/>
            <person name="Girlanda M."/>
            <person name="Hayes R.D."/>
            <person name="Keri Z."/>
            <person name="LaButti K."/>
            <person name="Lipzen A."/>
            <person name="Lombard V."/>
            <person name="Magnuson J."/>
            <person name="Maillard F."/>
            <person name="Murat C."/>
            <person name="Nolan M."/>
            <person name="Ohm R.A."/>
            <person name="Pangilinan J."/>
            <person name="Pereira M.F."/>
            <person name="Perotto S."/>
            <person name="Peter M."/>
            <person name="Pfister S."/>
            <person name="Riley R."/>
            <person name="Sitrit Y."/>
            <person name="Stielow J.B."/>
            <person name="Szollosi G."/>
            <person name="Zifcakova L."/>
            <person name="Stursova M."/>
            <person name="Spatafora J.W."/>
            <person name="Tedersoo L."/>
            <person name="Vaario L.M."/>
            <person name="Yamada A."/>
            <person name="Yan M."/>
            <person name="Wang P."/>
            <person name="Xu J."/>
            <person name="Bruns T."/>
            <person name="Baldrian P."/>
            <person name="Vilgalys R."/>
            <person name="Dunand C."/>
            <person name="Henrissat B."/>
            <person name="Grigoriev I.V."/>
            <person name="Hibbett D."/>
            <person name="Nagy L.G."/>
            <person name="Martin F.M."/>
        </authorList>
    </citation>
    <scope>NUCLEOTIDE SEQUENCE</scope>
    <source>
        <strain evidence="2">UP504</strain>
    </source>
</reference>
<feature type="compositionally biased region" description="Low complexity" evidence="1">
    <location>
        <begin position="43"/>
        <end position="56"/>
    </location>
</feature>
<comment type="caution">
    <text evidence="2">The sequence shown here is derived from an EMBL/GenBank/DDBJ whole genome shotgun (WGS) entry which is preliminary data.</text>
</comment>
<protein>
    <submittedName>
        <fullName evidence="2">Uncharacterized protein</fullName>
    </submittedName>
</protein>
<proteinExistence type="predicted"/>
<dbReference type="EMBL" id="MU129058">
    <property type="protein sequence ID" value="KAF9508455.1"/>
    <property type="molecule type" value="Genomic_DNA"/>
</dbReference>
<name>A0A9P6AND7_9AGAM</name>
<gene>
    <name evidence="2" type="ORF">BS47DRAFT_1365935</name>
</gene>
<evidence type="ECO:0000313" key="2">
    <source>
        <dbReference type="EMBL" id="KAF9508455.1"/>
    </source>
</evidence>
<sequence>MTTCQNNICQTKPANDDWPDRTPDKTTPAKAGVSSSELTTSSPCNTTCQNPNQTTPAHHQSTRRDHNTPANDDAPHEEMDHTPAVAGYRLNHPQNESPKPNAPRNTPRRNPGTRTHDTRPQGPQMNHTCFGGCVIILRPNPREHHTPAEVVCHLDPTPATPLNEHRRMTTHPLNESRKRQQVETMTQALDEPHTRRSGCGILLNPHPPTEAMTPPNENMQPQVRGAPMVKCAKRRPQYHTPAQAGVR</sequence>
<evidence type="ECO:0000256" key="1">
    <source>
        <dbReference type="SAM" id="MobiDB-lite"/>
    </source>
</evidence>
<feature type="compositionally biased region" description="Low complexity" evidence="1">
    <location>
        <begin position="102"/>
        <end position="113"/>
    </location>
</feature>
<organism evidence="2 3">
    <name type="scientific">Hydnum rufescens UP504</name>
    <dbReference type="NCBI Taxonomy" id="1448309"/>
    <lineage>
        <taxon>Eukaryota</taxon>
        <taxon>Fungi</taxon>
        <taxon>Dikarya</taxon>
        <taxon>Basidiomycota</taxon>
        <taxon>Agaricomycotina</taxon>
        <taxon>Agaricomycetes</taxon>
        <taxon>Cantharellales</taxon>
        <taxon>Hydnaceae</taxon>
        <taxon>Hydnum</taxon>
    </lineage>
</organism>
<feature type="compositionally biased region" description="Basic and acidic residues" evidence="1">
    <location>
        <begin position="14"/>
        <end position="24"/>
    </location>
</feature>
<feature type="compositionally biased region" description="Polar residues" evidence="1">
    <location>
        <begin position="33"/>
        <end position="42"/>
    </location>
</feature>
<dbReference type="AlphaFoldDB" id="A0A9P6AND7"/>
<dbReference type="Proteomes" id="UP000886523">
    <property type="component" value="Unassembled WGS sequence"/>
</dbReference>
<evidence type="ECO:0000313" key="3">
    <source>
        <dbReference type="Proteomes" id="UP000886523"/>
    </source>
</evidence>
<accession>A0A9P6AND7</accession>
<keyword evidence="3" id="KW-1185">Reference proteome</keyword>
<feature type="compositionally biased region" description="Basic and acidic residues" evidence="1">
    <location>
        <begin position="62"/>
        <end position="81"/>
    </location>
</feature>